<dbReference type="Pfam" id="PF03358">
    <property type="entry name" value="FMN_red"/>
    <property type="match status" value="1"/>
</dbReference>
<keyword evidence="3" id="KW-1185">Reference proteome</keyword>
<dbReference type="CDD" id="cd02199">
    <property type="entry name" value="YjgF_YER057c_UK114_like_1"/>
    <property type="match status" value="1"/>
</dbReference>
<sequence length="389" mass="41814">MVIIYLLKMKKLSTVFVLILLLKITTIMAQENKAKILVLIHSDNGGTYELAKEIATGIESSKNATAVIKQVKESQNAKLKNIPVALVEELPSYDGIAFGSPVYFGNISTGMSEFLSKTVNLWTNHALEGMPATFFMSAGSGAGKELALNAFWNTLAVHGMVLVSNGIRGTESINKAIPQGNTVLGVTSMASLKDVERPTKDERALAELQGSNFAKTALALKGTFSKKMTAVVPVEKSEDINALLKQKNITLPKVPQPAGNYKPYVRSGNLVFINQVALKDGKILNPGKLGVDINEQQVKEATKATMLNVIAVLKEAVGGDLNKVKQCVQLTGIFNTKDDYTKHADLMNTASDLTVEILGEKGKHARATLGASSIPVNSSVEIQAIFEVE</sequence>
<dbReference type="Gene3D" id="3.30.1330.40">
    <property type="entry name" value="RutC-like"/>
    <property type="match status" value="1"/>
</dbReference>
<dbReference type="InterPro" id="IPR008254">
    <property type="entry name" value="Flavodoxin/NO_synth"/>
</dbReference>
<dbReference type="PROSITE" id="PS50902">
    <property type="entry name" value="FLAVODOXIN_LIKE"/>
    <property type="match status" value="1"/>
</dbReference>
<reference evidence="3" key="1">
    <citation type="submission" date="2016-10" db="EMBL/GenBank/DDBJ databases">
        <authorList>
            <person name="Varghese N."/>
            <person name="Submissions S."/>
        </authorList>
    </citation>
    <scope>NUCLEOTIDE SEQUENCE [LARGE SCALE GENOMIC DNA]</scope>
    <source>
        <strain evidence="3">DSM 25575</strain>
    </source>
</reference>
<organism evidence="2 3">
    <name type="scientific">Chryseobacterium oleae</name>
    <dbReference type="NCBI Taxonomy" id="491207"/>
    <lineage>
        <taxon>Bacteria</taxon>
        <taxon>Pseudomonadati</taxon>
        <taxon>Bacteroidota</taxon>
        <taxon>Flavobacteriia</taxon>
        <taxon>Flavobacteriales</taxon>
        <taxon>Weeksellaceae</taxon>
        <taxon>Chryseobacterium group</taxon>
        <taxon>Chryseobacterium</taxon>
    </lineage>
</organism>
<feature type="domain" description="Flavodoxin-like" evidence="1">
    <location>
        <begin position="36"/>
        <end position="213"/>
    </location>
</feature>
<dbReference type="InterPro" id="IPR013813">
    <property type="entry name" value="Endoribo_LPSP/chorism_mut-like"/>
</dbReference>
<dbReference type="GO" id="GO:0016491">
    <property type="term" value="F:oxidoreductase activity"/>
    <property type="evidence" value="ECO:0007669"/>
    <property type="project" value="InterPro"/>
</dbReference>
<dbReference type="Gene3D" id="3.40.50.360">
    <property type="match status" value="1"/>
</dbReference>
<accession>A0A1I4YB80</accession>
<dbReference type="InterPro" id="IPR029039">
    <property type="entry name" value="Flavoprotein-like_sf"/>
</dbReference>
<dbReference type="GO" id="GO:0010181">
    <property type="term" value="F:FMN binding"/>
    <property type="evidence" value="ECO:0007669"/>
    <property type="project" value="InterPro"/>
</dbReference>
<dbReference type="AlphaFoldDB" id="A0A1I4YB80"/>
<evidence type="ECO:0000313" key="2">
    <source>
        <dbReference type="EMBL" id="SFN35256.1"/>
    </source>
</evidence>
<evidence type="ECO:0000259" key="1">
    <source>
        <dbReference type="PROSITE" id="PS50902"/>
    </source>
</evidence>
<gene>
    <name evidence="2" type="ORF">SAMN05421594_2274</name>
</gene>
<dbReference type="PANTHER" id="PTHR43760">
    <property type="entry name" value="ENDORIBONUCLEASE-RELATED"/>
    <property type="match status" value="1"/>
</dbReference>
<proteinExistence type="predicted"/>
<dbReference type="InterPro" id="IPR005025">
    <property type="entry name" value="FMN_Rdtase-like_dom"/>
</dbReference>
<dbReference type="PANTHER" id="PTHR43760:SF1">
    <property type="entry name" value="ENDORIBONUCLEASE L-PSP_CHORISMATE MUTASE-LIKE DOMAIN-CONTAINING PROTEIN"/>
    <property type="match status" value="1"/>
</dbReference>
<dbReference type="Proteomes" id="UP000198769">
    <property type="component" value="Unassembled WGS sequence"/>
</dbReference>
<dbReference type="InterPro" id="IPR035959">
    <property type="entry name" value="RutC-like_sf"/>
</dbReference>
<dbReference type="SUPFAM" id="SSF52218">
    <property type="entry name" value="Flavoproteins"/>
    <property type="match status" value="1"/>
</dbReference>
<dbReference type="Pfam" id="PF14588">
    <property type="entry name" value="YjgF_endoribonc"/>
    <property type="match status" value="1"/>
</dbReference>
<evidence type="ECO:0000313" key="3">
    <source>
        <dbReference type="Proteomes" id="UP000198769"/>
    </source>
</evidence>
<name>A0A1I4YB80_CHROL</name>
<dbReference type="EMBL" id="FOVD01000003">
    <property type="protein sequence ID" value="SFN35256.1"/>
    <property type="molecule type" value="Genomic_DNA"/>
</dbReference>
<protein>
    <submittedName>
        <fullName evidence="2">NAD(P)H dehydrogenase (Quinone)</fullName>
    </submittedName>
</protein>
<dbReference type="SUPFAM" id="SSF55298">
    <property type="entry name" value="YjgF-like"/>
    <property type="match status" value="1"/>
</dbReference>